<comment type="similarity">
    <text evidence="1">Belongs to the zinc-containing alcohol dehydrogenase family.</text>
</comment>
<sequence length="179" mass="18617">MGNKAAYLLAPKTPLSIQPAPLTHPQPNEIVIRNHALAINPIDWKQQDTGVVISGFPYIMGMDIAGTVVEVGPGIMEFAKGDRVAAIAPALTMQKKEYGGFQLYTVVPTNLVSRIPDNIAFTEAAVLPLGLVTAANGLFEPGNLGLKPPSTSISTDPAANEGKAILIWGGSGSVGSCAI</sequence>
<evidence type="ECO:0000313" key="5">
    <source>
        <dbReference type="EMBL" id="KAF2248012.1"/>
    </source>
</evidence>
<dbReference type="Gene3D" id="3.40.50.720">
    <property type="entry name" value="NAD(P)-binding Rossmann-like Domain"/>
    <property type="match status" value="1"/>
</dbReference>
<dbReference type="OrthoDB" id="48317at2759"/>
<protein>
    <submittedName>
        <fullName evidence="5">GroES-like protein</fullName>
    </submittedName>
</protein>
<dbReference type="GeneID" id="54580202"/>
<dbReference type="InterPro" id="IPR047122">
    <property type="entry name" value="Trans-enoyl_RdTase-like"/>
</dbReference>
<reference evidence="5" key="1">
    <citation type="journal article" date="2020" name="Stud. Mycol.">
        <title>101 Dothideomycetes genomes: a test case for predicting lifestyles and emergence of pathogens.</title>
        <authorList>
            <person name="Haridas S."/>
            <person name="Albert R."/>
            <person name="Binder M."/>
            <person name="Bloem J."/>
            <person name="Labutti K."/>
            <person name="Salamov A."/>
            <person name="Andreopoulos B."/>
            <person name="Baker S."/>
            <person name="Barry K."/>
            <person name="Bills G."/>
            <person name="Bluhm B."/>
            <person name="Cannon C."/>
            <person name="Castanera R."/>
            <person name="Culley D."/>
            <person name="Daum C."/>
            <person name="Ezra D."/>
            <person name="Gonzalez J."/>
            <person name="Henrissat B."/>
            <person name="Kuo A."/>
            <person name="Liang C."/>
            <person name="Lipzen A."/>
            <person name="Lutzoni F."/>
            <person name="Magnuson J."/>
            <person name="Mondo S."/>
            <person name="Nolan M."/>
            <person name="Ohm R."/>
            <person name="Pangilinan J."/>
            <person name="Park H.-J."/>
            <person name="Ramirez L."/>
            <person name="Alfaro M."/>
            <person name="Sun H."/>
            <person name="Tritt A."/>
            <person name="Yoshinaga Y."/>
            <person name="Zwiers L.-H."/>
            <person name="Turgeon B."/>
            <person name="Goodwin S."/>
            <person name="Spatafora J."/>
            <person name="Crous P."/>
            <person name="Grigoriev I."/>
        </authorList>
    </citation>
    <scope>NUCLEOTIDE SEQUENCE</scope>
    <source>
        <strain evidence="5">CBS 122368</strain>
    </source>
</reference>
<dbReference type="GO" id="GO:0016651">
    <property type="term" value="F:oxidoreductase activity, acting on NAD(P)H"/>
    <property type="evidence" value="ECO:0007669"/>
    <property type="project" value="InterPro"/>
</dbReference>
<name>A0A6A6IDQ0_9PLEO</name>
<dbReference type="RefSeq" id="XP_033683016.1">
    <property type="nucleotide sequence ID" value="XM_033826872.1"/>
</dbReference>
<evidence type="ECO:0000256" key="3">
    <source>
        <dbReference type="ARBA" id="ARBA00023002"/>
    </source>
</evidence>
<proteinExistence type="inferred from homology"/>
<dbReference type="Gene3D" id="3.90.180.10">
    <property type="entry name" value="Medium-chain alcohol dehydrogenases, catalytic domain"/>
    <property type="match status" value="1"/>
</dbReference>
<dbReference type="Proteomes" id="UP000800094">
    <property type="component" value="Unassembled WGS sequence"/>
</dbReference>
<dbReference type="Pfam" id="PF08240">
    <property type="entry name" value="ADH_N"/>
    <property type="match status" value="1"/>
</dbReference>
<keyword evidence="3" id="KW-0560">Oxidoreductase</keyword>
<dbReference type="PANTHER" id="PTHR45348:SF2">
    <property type="entry name" value="ZINC-TYPE ALCOHOL DEHYDROGENASE-LIKE PROTEIN C2E1P3.01"/>
    <property type="match status" value="1"/>
</dbReference>
<evidence type="ECO:0000259" key="4">
    <source>
        <dbReference type="Pfam" id="PF08240"/>
    </source>
</evidence>
<evidence type="ECO:0000256" key="2">
    <source>
        <dbReference type="ARBA" id="ARBA00011245"/>
    </source>
</evidence>
<dbReference type="InterPro" id="IPR013154">
    <property type="entry name" value="ADH-like_N"/>
</dbReference>
<dbReference type="SUPFAM" id="SSF50129">
    <property type="entry name" value="GroES-like"/>
    <property type="match status" value="1"/>
</dbReference>
<dbReference type="AlphaFoldDB" id="A0A6A6IDQ0"/>
<accession>A0A6A6IDQ0</accession>
<dbReference type="PANTHER" id="PTHR45348">
    <property type="entry name" value="HYPOTHETICAL OXIDOREDUCTASE (EUROFUNG)"/>
    <property type="match status" value="1"/>
</dbReference>
<dbReference type="EMBL" id="ML987196">
    <property type="protein sequence ID" value="KAF2248012.1"/>
    <property type="molecule type" value="Genomic_DNA"/>
</dbReference>
<keyword evidence="6" id="KW-1185">Reference proteome</keyword>
<gene>
    <name evidence="5" type="ORF">BU26DRAFT_505778</name>
</gene>
<evidence type="ECO:0000313" key="6">
    <source>
        <dbReference type="Proteomes" id="UP000800094"/>
    </source>
</evidence>
<comment type="subunit">
    <text evidence="2">Monomer.</text>
</comment>
<dbReference type="InterPro" id="IPR011032">
    <property type="entry name" value="GroES-like_sf"/>
</dbReference>
<evidence type="ECO:0000256" key="1">
    <source>
        <dbReference type="ARBA" id="ARBA00008072"/>
    </source>
</evidence>
<organism evidence="5 6">
    <name type="scientific">Trematosphaeria pertusa</name>
    <dbReference type="NCBI Taxonomy" id="390896"/>
    <lineage>
        <taxon>Eukaryota</taxon>
        <taxon>Fungi</taxon>
        <taxon>Dikarya</taxon>
        <taxon>Ascomycota</taxon>
        <taxon>Pezizomycotina</taxon>
        <taxon>Dothideomycetes</taxon>
        <taxon>Pleosporomycetidae</taxon>
        <taxon>Pleosporales</taxon>
        <taxon>Massarineae</taxon>
        <taxon>Trematosphaeriaceae</taxon>
        <taxon>Trematosphaeria</taxon>
    </lineage>
</organism>
<feature type="domain" description="Alcohol dehydrogenase-like N-terminal" evidence="4">
    <location>
        <begin position="26"/>
        <end position="117"/>
    </location>
</feature>
<dbReference type="CDD" id="cd08249">
    <property type="entry name" value="enoyl_reductase_like"/>
    <property type="match status" value="1"/>
</dbReference>